<protein>
    <submittedName>
        <fullName evidence="1">Uncharacterized protein</fullName>
    </submittedName>
</protein>
<evidence type="ECO:0000313" key="2">
    <source>
        <dbReference type="Proteomes" id="UP000279057"/>
    </source>
</evidence>
<gene>
    <name evidence="1" type="ORF">ALQ74_00560</name>
</gene>
<feature type="non-terminal residue" evidence="1">
    <location>
        <position position="1"/>
    </location>
</feature>
<accession>A0A3M3FRR1</accession>
<name>A0A3M3FRR1_PSESG</name>
<evidence type="ECO:0000313" key="1">
    <source>
        <dbReference type="EMBL" id="RMM64601.1"/>
    </source>
</evidence>
<dbReference type="AlphaFoldDB" id="A0A3M3FRR1"/>
<dbReference type="Proteomes" id="UP000279057">
    <property type="component" value="Unassembled WGS sequence"/>
</dbReference>
<reference evidence="1 2" key="1">
    <citation type="submission" date="2018-08" db="EMBL/GenBank/DDBJ databases">
        <title>Recombination of ecologically and evolutionarily significant loci maintains genetic cohesion in the Pseudomonas syringae species complex.</title>
        <authorList>
            <person name="Dillon M."/>
            <person name="Thakur S."/>
            <person name="Almeida R.N.D."/>
            <person name="Weir B.S."/>
            <person name="Guttman D.S."/>
        </authorList>
    </citation>
    <scope>NUCLEOTIDE SEQUENCE [LARGE SCALE GENOMIC DNA]</scope>
    <source>
        <strain evidence="1 2">ICMP 4332</strain>
    </source>
</reference>
<comment type="caution">
    <text evidence="1">The sequence shown here is derived from an EMBL/GenBank/DDBJ whole genome shotgun (WGS) entry which is preliminary data.</text>
</comment>
<dbReference type="EMBL" id="RBOM01000140">
    <property type="protein sequence ID" value="RMM64601.1"/>
    <property type="molecule type" value="Genomic_DNA"/>
</dbReference>
<sequence length="42" mass="4705">RAASTLKRVGKPGGIKDDAVSRNPYFFINLLSIKTHRTSLFK</sequence>
<organism evidence="1 2">
    <name type="scientific">Pseudomonas savastanoi pv. glycinea</name>
    <name type="common">Pseudomonas syringae pv. glycinea</name>
    <dbReference type="NCBI Taxonomy" id="318"/>
    <lineage>
        <taxon>Bacteria</taxon>
        <taxon>Pseudomonadati</taxon>
        <taxon>Pseudomonadota</taxon>
        <taxon>Gammaproteobacteria</taxon>
        <taxon>Pseudomonadales</taxon>
        <taxon>Pseudomonadaceae</taxon>
        <taxon>Pseudomonas</taxon>
    </lineage>
</organism>
<proteinExistence type="predicted"/>